<dbReference type="PROSITE" id="PS50082">
    <property type="entry name" value="WD_REPEATS_2"/>
    <property type="match status" value="2"/>
</dbReference>
<keyword evidence="2" id="KW-0963">Cytoplasm</keyword>
<evidence type="ECO:0000313" key="9">
    <source>
        <dbReference type="Proteomes" id="UP000235728"/>
    </source>
</evidence>
<keyword evidence="5" id="KW-0677">Repeat</keyword>
<evidence type="ECO:0000256" key="1">
    <source>
        <dbReference type="ARBA" id="ARBA00004496"/>
    </source>
</evidence>
<sequence>MADQGAVKLTRELAQVPITAVAFDRDPATGALHVLAGEDTDLVVYRVGTGRRDALDEPLDRQTPVARVMRVLVAQPIHGIHVHRREKPAASSAAAAAAAAAAKGRVLLWGGSSVAVLELSAVIAASAGKTQQPRVARLRAPDWIYDGAVCPADADLVVLVTAHNEVVTARMCNGEKSALALTLASPLVSPSSRPMLYAASVCWTAPDEVLVAAGTVFGDVLVWKHAFGGSSGGGGGGGGGSSSSVTPRMLYSLSGHEGSIFGVRISPRMEMPDGGGAVRLLASCSDDRTIRIWNITEYEEDGDNTDAGHGAVAAETAADTGFRCAPAAYGGDGDGGRANVAPIATAMGHASRIWGVWFGLPGTPGTLLTNAERQRWSGGEGLLSVYSFGEDATAQKWSLDVEAALRDPQPLVHDKTYALHDGKHLWSRAVYCNVEEGGGAPTTRILTGGADSKITLIKETAADNDDDDDDDDVYNYAETWETRDIRAAIGGEEQLPSSTTTKQRKEVIGRYDFLTPDVLLAVGNMGTLLLGTFRGKNTTTWEELAVDDEATRADMQNVYAIRRVSYGGALLGSVTGGIYYFGLCDRRVVPVARLAGRVVEVNALSDTGRGAADDDVETVVHLHRDAASVHLVLDRDTGAVKSQAAIDGLDSRFVAVSAARIDDDLLALGSRHGWIALLRRSATDDGAWRPVFNLPPASGDAITAIVPLPPSPSADSRAKYVLATSRDGKYRIFQLQFDSVAAPQMMLLHETTPPFGPWIEGAWFTGDAAAPELILYGFRSKDFVVWNETRREELAAMDCGGAHRTFRLARDEHAPACAAGRVRLAFTRTSRLAVHSQRGRFHEVVRLGQHGREIRSLAAAGRYVATGAEDTTIRFWEFDSDSSRMQHRAYMKRHVTGLQKVLWRGDEYLFSSGGNEELFAWRVRTLDSAYAGRLAVVCEGVFTDKSPMKDLRIMDFDVAPDDDADSTVVTIALSNSALKTYHYTAAGGFALVCAGMYTGACLTQARHLETQNGNLHVVTASTDGHVALWQGRGGRYELAQTLQVHQSSVKSLDLTRRGGGGGGYGVVTGGDDNALAWTLLKREADDTARPLCVRAELGAVVRRAHAAAVTGVAITEHDGEVRCVSVSNDQWVKTWAIREGAQGMRLLDEVYSGVADAGDVAVLERKRGGGGRVVVAGVGLEVWRRDGRG</sequence>
<dbReference type="Proteomes" id="UP000235728">
    <property type="component" value="Unassembled WGS sequence"/>
</dbReference>
<protein>
    <submittedName>
        <fullName evidence="8">Putative WD repeat-containing protein</fullName>
    </submittedName>
</protein>
<dbReference type="InterPro" id="IPR015943">
    <property type="entry name" value="WD40/YVTN_repeat-like_dom_sf"/>
</dbReference>
<dbReference type="EMBL" id="MRVG01000009">
    <property type="protein sequence ID" value="PMB65903.1"/>
    <property type="molecule type" value="Genomic_DNA"/>
</dbReference>
<evidence type="ECO:0000256" key="6">
    <source>
        <dbReference type="ARBA" id="ARBA00038255"/>
    </source>
</evidence>
<dbReference type="SMART" id="SM00320">
    <property type="entry name" value="WD40"/>
    <property type="match status" value="6"/>
</dbReference>
<dbReference type="SUPFAM" id="SSF50978">
    <property type="entry name" value="WD40 repeat-like"/>
    <property type="match status" value="2"/>
</dbReference>
<dbReference type="GO" id="GO:0005737">
    <property type="term" value="C:cytoplasm"/>
    <property type="evidence" value="ECO:0007669"/>
    <property type="project" value="UniProtKB-SubCell"/>
</dbReference>
<dbReference type="PANTHER" id="PTHR14344">
    <property type="entry name" value="WD REPEAT PROTEIN"/>
    <property type="match status" value="1"/>
</dbReference>
<keyword evidence="3 7" id="KW-0853">WD repeat</keyword>
<name>A0A2N6NF48_BEABA</name>
<evidence type="ECO:0000256" key="5">
    <source>
        <dbReference type="ARBA" id="ARBA00022737"/>
    </source>
</evidence>
<proteinExistence type="inferred from homology"/>
<evidence type="ECO:0000256" key="2">
    <source>
        <dbReference type="ARBA" id="ARBA00022490"/>
    </source>
</evidence>
<dbReference type="Gene3D" id="2.130.10.10">
    <property type="entry name" value="YVTN repeat-like/Quinoprotein amine dehydrogenase"/>
    <property type="match status" value="3"/>
</dbReference>
<gene>
    <name evidence="8" type="ORF">BM221_008101</name>
</gene>
<dbReference type="InterPro" id="IPR051973">
    <property type="entry name" value="tRNA_Anticodon_Mtase-Reg"/>
</dbReference>
<comment type="subcellular location">
    <subcellularLocation>
        <location evidence="1">Cytoplasm</location>
    </subcellularLocation>
</comment>
<evidence type="ECO:0000256" key="7">
    <source>
        <dbReference type="PROSITE-ProRule" id="PRU00221"/>
    </source>
</evidence>
<dbReference type="InterPro" id="IPR001680">
    <property type="entry name" value="WD40_rpt"/>
</dbReference>
<feature type="repeat" description="WD" evidence="7">
    <location>
        <begin position="847"/>
        <end position="886"/>
    </location>
</feature>
<dbReference type="PROSITE" id="PS00678">
    <property type="entry name" value="WD_REPEATS_1"/>
    <property type="match status" value="2"/>
</dbReference>
<comment type="caution">
    <text evidence="8">The sequence shown here is derived from an EMBL/GenBank/DDBJ whole genome shotgun (WGS) entry which is preliminary data.</text>
</comment>
<evidence type="ECO:0000313" key="8">
    <source>
        <dbReference type="EMBL" id="PMB65903.1"/>
    </source>
</evidence>
<dbReference type="AlphaFoldDB" id="A0A2N6NF48"/>
<organism evidence="8 9">
    <name type="scientific">Beauveria bassiana</name>
    <name type="common">White muscardine disease fungus</name>
    <name type="synonym">Tritirachium shiotae</name>
    <dbReference type="NCBI Taxonomy" id="176275"/>
    <lineage>
        <taxon>Eukaryota</taxon>
        <taxon>Fungi</taxon>
        <taxon>Dikarya</taxon>
        <taxon>Ascomycota</taxon>
        <taxon>Pezizomycotina</taxon>
        <taxon>Sordariomycetes</taxon>
        <taxon>Hypocreomycetidae</taxon>
        <taxon>Hypocreales</taxon>
        <taxon>Cordycipitaceae</taxon>
        <taxon>Beauveria</taxon>
    </lineage>
</organism>
<evidence type="ECO:0000256" key="4">
    <source>
        <dbReference type="ARBA" id="ARBA00022694"/>
    </source>
</evidence>
<reference evidence="8 9" key="1">
    <citation type="journal article" date="2016" name="Appl. Microbiol. Biotechnol.">
        <title>Characterization of T-DNA insertion mutants with decreased virulence in the entomopathogenic fungus Beauveria bassiana JEF-007.</title>
        <authorList>
            <person name="Kim S."/>
            <person name="Lee S.J."/>
            <person name="Nai Y.S."/>
            <person name="Yu J.S."/>
            <person name="Lee M.R."/>
            <person name="Yang Y.T."/>
            <person name="Kim J.S."/>
        </authorList>
    </citation>
    <scope>NUCLEOTIDE SEQUENCE [LARGE SCALE GENOMIC DNA]</scope>
    <source>
        <strain evidence="8 9">JEF-007</strain>
    </source>
</reference>
<keyword evidence="4" id="KW-0819">tRNA processing</keyword>
<dbReference type="Pfam" id="PF00400">
    <property type="entry name" value="WD40"/>
    <property type="match status" value="2"/>
</dbReference>
<dbReference type="GO" id="GO:0030488">
    <property type="term" value="P:tRNA methylation"/>
    <property type="evidence" value="ECO:0007669"/>
    <property type="project" value="TreeGrafter"/>
</dbReference>
<dbReference type="OMA" id="IIVWSCF"/>
<dbReference type="InterPro" id="IPR019775">
    <property type="entry name" value="WD40_repeat_CS"/>
</dbReference>
<comment type="similarity">
    <text evidence="6">Belongs to the WD repeat WDR6 family.</text>
</comment>
<accession>A0A2N6NF48</accession>
<dbReference type="InterPro" id="IPR036322">
    <property type="entry name" value="WD40_repeat_dom_sf"/>
</dbReference>
<evidence type="ECO:0000256" key="3">
    <source>
        <dbReference type="ARBA" id="ARBA00022574"/>
    </source>
</evidence>
<feature type="repeat" description="WD" evidence="7">
    <location>
        <begin position="253"/>
        <end position="295"/>
    </location>
</feature>
<dbReference type="PANTHER" id="PTHR14344:SF3">
    <property type="entry name" value="WD REPEAT-CONTAINING PROTEIN 6"/>
    <property type="match status" value="1"/>
</dbReference>